<dbReference type="Proteomes" id="UP000254000">
    <property type="component" value="Unassembled WGS sequence"/>
</dbReference>
<keyword evidence="2" id="KW-1185">Reference proteome</keyword>
<organism evidence="1 2">
    <name type="scientific">Gordonibacter pamelaeae</name>
    <dbReference type="NCBI Taxonomy" id="471189"/>
    <lineage>
        <taxon>Bacteria</taxon>
        <taxon>Bacillati</taxon>
        <taxon>Actinomycetota</taxon>
        <taxon>Coriobacteriia</taxon>
        <taxon>Eggerthellales</taxon>
        <taxon>Eggerthellaceae</taxon>
        <taxon>Gordonibacter</taxon>
    </lineage>
</organism>
<sequence length="93" mass="10126">MEDVLDNEIEMDEVLEMGSGAIGYDEAIESPVPRGALKVLLPGDDVMGLEEHKVGGGPDYRCHRAVSSSRRTDGVRYPAFGAMDYLGRRQAVT</sequence>
<dbReference type="GeneID" id="78360654"/>
<comment type="caution">
    <text evidence="1">The sequence shown here is derived from an EMBL/GenBank/DDBJ whole genome shotgun (WGS) entry which is preliminary data.</text>
</comment>
<protein>
    <submittedName>
        <fullName evidence="1">Uncharacterized protein</fullName>
    </submittedName>
</protein>
<accession>A0A369LV13</accession>
<dbReference type="EMBL" id="PPTS01000009">
    <property type="protein sequence ID" value="RDB62469.1"/>
    <property type="molecule type" value="Genomic_DNA"/>
</dbReference>
<reference evidence="1 2" key="1">
    <citation type="journal article" date="2018" name="Elife">
        <title>Discovery and characterization of a prevalent human gut bacterial enzyme sufficient for the inactivation of a family of plant toxins.</title>
        <authorList>
            <person name="Koppel N."/>
            <person name="Bisanz J.E."/>
            <person name="Pandelia M.E."/>
            <person name="Turnbaugh P.J."/>
            <person name="Balskus E.P."/>
        </authorList>
    </citation>
    <scope>NUCLEOTIDE SEQUENCE [LARGE SCALE GENOMIC DNA]</scope>
    <source>
        <strain evidence="1 2">3C</strain>
    </source>
</reference>
<gene>
    <name evidence="1" type="ORF">C1877_13215</name>
</gene>
<evidence type="ECO:0000313" key="2">
    <source>
        <dbReference type="Proteomes" id="UP000254000"/>
    </source>
</evidence>
<evidence type="ECO:0000313" key="1">
    <source>
        <dbReference type="EMBL" id="RDB62469.1"/>
    </source>
</evidence>
<proteinExistence type="predicted"/>
<dbReference type="RefSeq" id="WP_015539768.1">
    <property type="nucleotide sequence ID" value="NZ_CABMMS010000009.1"/>
</dbReference>
<name>A0A369LV13_9ACTN</name>
<dbReference type="AlphaFoldDB" id="A0A369LV13"/>